<proteinExistence type="predicted"/>
<dbReference type="EMBL" id="FNKD01000001">
    <property type="protein sequence ID" value="SDQ24628.1"/>
    <property type="molecule type" value="Genomic_DNA"/>
</dbReference>
<dbReference type="AlphaFoldDB" id="A0A1H0ZB34"/>
<feature type="transmembrane region" description="Helical" evidence="1">
    <location>
        <begin position="16"/>
        <end position="45"/>
    </location>
</feature>
<keyword evidence="1" id="KW-1133">Transmembrane helix</keyword>
<evidence type="ECO:0000313" key="3">
    <source>
        <dbReference type="Proteomes" id="UP000199444"/>
    </source>
</evidence>
<feature type="transmembrane region" description="Helical" evidence="1">
    <location>
        <begin position="57"/>
        <end position="78"/>
    </location>
</feature>
<evidence type="ECO:0000313" key="2">
    <source>
        <dbReference type="EMBL" id="SDQ24628.1"/>
    </source>
</evidence>
<organism evidence="2 3">
    <name type="scientific">Virgibacillus salinus</name>
    <dbReference type="NCBI Taxonomy" id="553311"/>
    <lineage>
        <taxon>Bacteria</taxon>
        <taxon>Bacillati</taxon>
        <taxon>Bacillota</taxon>
        <taxon>Bacilli</taxon>
        <taxon>Bacillales</taxon>
        <taxon>Bacillaceae</taxon>
        <taxon>Virgibacillus</taxon>
    </lineage>
</organism>
<protein>
    <submittedName>
        <fullName evidence="2">Uncharacterized protein</fullName>
    </submittedName>
</protein>
<keyword evidence="1" id="KW-0472">Membrane</keyword>
<reference evidence="2 3" key="1">
    <citation type="submission" date="2016-10" db="EMBL/GenBank/DDBJ databases">
        <authorList>
            <person name="de Groot N.N."/>
        </authorList>
    </citation>
    <scope>NUCLEOTIDE SEQUENCE [LARGE SCALE GENOMIC DNA]</scope>
    <source>
        <strain evidence="2 3">CGMCC 1.10449</strain>
    </source>
</reference>
<keyword evidence="3" id="KW-1185">Reference proteome</keyword>
<gene>
    <name evidence="2" type="ORF">SAMN05216231_1126</name>
</gene>
<name>A0A1H0ZB34_9BACI</name>
<accession>A0A1H0ZB34</accession>
<evidence type="ECO:0000256" key="1">
    <source>
        <dbReference type="SAM" id="Phobius"/>
    </source>
</evidence>
<sequence length="115" mass="13155">MIMNISLDLLMQEYSLVFIIVIITTVLTIMMRSFLITSLQVLLLLSLSTVLPESTGIIQFILIAAQIALSGIVVYKIYKAIDMNYRLVLEKTHQARPDLIVDESRGCRFSFWRTN</sequence>
<dbReference type="Proteomes" id="UP000199444">
    <property type="component" value="Unassembled WGS sequence"/>
</dbReference>
<keyword evidence="1" id="KW-0812">Transmembrane</keyword>
<dbReference type="STRING" id="553311.SAMN05216231_1126"/>